<accession>A0A512J1Q7</accession>
<dbReference type="Proteomes" id="UP001156856">
    <property type="component" value="Unassembled WGS sequence"/>
</dbReference>
<comment type="caution">
    <text evidence="2">The sequence shown here is derived from an EMBL/GenBank/DDBJ whole genome shotgun (WGS) entry which is preliminary data.</text>
</comment>
<feature type="transmembrane region" description="Helical" evidence="1">
    <location>
        <begin position="41"/>
        <end position="64"/>
    </location>
</feature>
<evidence type="ECO:0000256" key="1">
    <source>
        <dbReference type="SAM" id="Phobius"/>
    </source>
</evidence>
<proteinExistence type="predicted"/>
<evidence type="ECO:0000313" key="5">
    <source>
        <dbReference type="Proteomes" id="UP001156856"/>
    </source>
</evidence>
<evidence type="ECO:0000313" key="4">
    <source>
        <dbReference type="Proteomes" id="UP000321960"/>
    </source>
</evidence>
<dbReference type="Proteomes" id="UP000321960">
    <property type="component" value="Unassembled WGS sequence"/>
</dbReference>
<keyword evidence="5" id="KW-1185">Reference proteome</keyword>
<name>A0A512J1Q7_9HYPH</name>
<dbReference type="AlphaFoldDB" id="A0A512J1Q7"/>
<dbReference type="EMBL" id="BJZU01000030">
    <property type="protein sequence ID" value="GEP03902.1"/>
    <property type="molecule type" value="Genomic_DNA"/>
</dbReference>
<gene>
    <name evidence="3" type="ORF">GCM10007888_36210</name>
    <name evidence="2" type="ORF">MOX02_19400</name>
</gene>
<keyword evidence="1" id="KW-0472">Membrane</keyword>
<keyword evidence="1" id="KW-1133">Transmembrane helix</keyword>
<evidence type="ECO:0000313" key="3">
    <source>
        <dbReference type="EMBL" id="GLS65239.1"/>
    </source>
</evidence>
<reference evidence="2 4" key="3">
    <citation type="submission" date="2019-07" db="EMBL/GenBank/DDBJ databases">
        <title>Whole genome shotgun sequence of Methylobacterium oxalidis NBRC 107715.</title>
        <authorList>
            <person name="Hosoyama A."/>
            <person name="Uohara A."/>
            <person name="Ohji S."/>
            <person name="Ichikawa N."/>
        </authorList>
    </citation>
    <scope>NUCLEOTIDE SEQUENCE [LARGE SCALE GENOMIC DNA]</scope>
    <source>
        <strain evidence="2 4">NBRC 107715</strain>
    </source>
</reference>
<keyword evidence="1" id="KW-0812">Transmembrane</keyword>
<evidence type="ECO:0000313" key="2">
    <source>
        <dbReference type="EMBL" id="GEP03902.1"/>
    </source>
</evidence>
<reference evidence="3" key="1">
    <citation type="journal article" date="2014" name="Int. J. Syst. Evol. Microbiol.">
        <title>Complete genome of a new Firmicutes species belonging to the dominant human colonic microbiota ('Ruminococcus bicirculans') reveals two chromosomes and a selective capacity to utilize plant glucans.</title>
        <authorList>
            <consortium name="NISC Comparative Sequencing Program"/>
            <person name="Wegmann U."/>
            <person name="Louis P."/>
            <person name="Goesmann A."/>
            <person name="Henrissat B."/>
            <person name="Duncan S.H."/>
            <person name="Flint H.J."/>
        </authorList>
    </citation>
    <scope>NUCLEOTIDE SEQUENCE</scope>
    <source>
        <strain evidence="3">NBRC 107715</strain>
    </source>
</reference>
<organism evidence="2 4">
    <name type="scientific">Methylobacterium oxalidis</name>
    <dbReference type="NCBI Taxonomy" id="944322"/>
    <lineage>
        <taxon>Bacteria</taxon>
        <taxon>Pseudomonadati</taxon>
        <taxon>Pseudomonadota</taxon>
        <taxon>Alphaproteobacteria</taxon>
        <taxon>Hyphomicrobiales</taxon>
        <taxon>Methylobacteriaceae</taxon>
        <taxon>Methylobacterium</taxon>
    </lineage>
</organism>
<reference evidence="3" key="4">
    <citation type="submission" date="2023-01" db="EMBL/GenBank/DDBJ databases">
        <title>Draft genome sequence of Methylobacterium oxalidis strain NBRC 107715.</title>
        <authorList>
            <person name="Sun Q."/>
            <person name="Mori K."/>
        </authorList>
    </citation>
    <scope>NUCLEOTIDE SEQUENCE</scope>
    <source>
        <strain evidence="3">NBRC 107715</strain>
    </source>
</reference>
<reference evidence="5" key="2">
    <citation type="journal article" date="2019" name="Int. J. Syst. Evol. Microbiol.">
        <title>The Global Catalogue of Microorganisms (GCM) 10K type strain sequencing project: providing services to taxonomists for standard genome sequencing and annotation.</title>
        <authorList>
            <consortium name="The Broad Institute Genomics Platform"/>
            <consortium name="The Broad Institute Genome Sequencing Center for Infectious Disease"/>
            <person name="Wu L."/>
            <person name="Ma J."/>
        </authorList>
    </citation>
    <scope>NUCLEOTIDE SEQUENCE [LARGE SCALE GENOMIC DNA]</scope>
    <source>
        <strain evidence="5">NBRC 107715</strain>
    </source>
</reference>
<dbReference type="EMBL" id="BSPK01000067">
    <property type="protein sequence ID" value="GLS65239.1"/>
    <property type="molecule type" value="Genomic_DNA"/>
</dbReference>
<sequence>MLVGAADPMRQIQFDPFGEPVAQDLRAVGRGESRQGPVSRAVMRSGVGLFWVLVIGIVAARVAYFDPDFAEKFGSVAAVTTYIQALFSA</sequence>
<protein>
    <submittedName>
        <fullName evidence="2">Uncharacterized protein</fullName>
    </submittedName>
</protein>